<dbReference type="Proteomes" id="UP000011115">
    <property type="component" value="Unassembled WGS sequence"/>
</dbReference>
<dbReference type="GO" id="GO:0009523">
    <property type="term" value="C:photosystem II"/>
    <property type="evidence" value="ECO:0000318"/>
    <property type="project" value="GO_Central"/>
</dbReference>
<feature type="compositionally biased region" description="Basic and acidic residues" evidence="1">
    <location>
        <begin position="23"/>
        <end position="33"/>
    </location>
</feature>
<sequence>MPPRKRVWVITINEGGSNPPKKSRQEPPPGDKCKGKRAISDRVTTGFQDALSEPEGDQPLQFRQNQIRPRSQPDSAKVPHASTPTDSVPAQAPHVTPMPPVIPPPKFLNRLKGDGLRTILEEKLLSIESLEGKYSNVRDTIHYHRINQFARPRGSYIPLWVREFYTAYGDLVSKSKKKASEFRPVKFVMVRGKEVGCNSEYINTILGRALHSMHPYDGLPVAQSLDDLKGLLAPLISDTTLRWIEAGAPIEKRDLSVAARFWFSFISSTIMPSQNESVLHHPKEACLGSIKSRRSIDMGLLIEQEIAMRAKQRDIEVTPSSSTDIRCIEAEYTREEADRRRAAPTDTSSEVDVNSIPAEASLPTLASGPSGTSAPTSSSHAPGTSISSQQTKITQAIILNMGHLAHSAYVRASRLERDVPLMIEAAILAALTPLQNSFTLSPRELRHIPPATTGDVHRDEVAVDEPDAETDEEQIEIREESIYGDLPDLER</sequence>
<dbReference type="Gramene" id="PGSC0003DMT400095600">
    <property type="protein sequence ID" value="PGSC0003DMT400095600"/>
    <property type="gene ID" value="PGSC0003DMG400045171"/>
</dbReference>
<dbReference type="HOGENOM" id="CLU_029307_12_3_1"/>
<feature type="region of interest" description="Disordered" evidence="1">
    <location>
        <begin position="334"/>
        <end position="388"/>
    </location>
</feature>
<proteinExistence type="predicted"/>
<dbReference type="PANTHER" id="PTHR33180">
    <property type="entry name" value="PHOTOSYSTEM II CP43 REACTION CENTER PROTEIN"/>
    <property type="match status" value="1"/>
</dbReference>
<reference evidence="3" key="2">
    <citation type="submission" date="2015-06" db="UniProtKB">
        <authorList>
            <consortium name="EnsemblPlants"/>
        </authorList>
    </citation>
    <scope>IDENTIFICATION</scope>
    <source>
        <strain evidence="3">DM1-3 516 R44</strain>
    </source>
</reference>
<dbReference type="PaxDb" id="4113-PGSC0003DMT400095600"/>
<name>M1DWN6_SOLTU</name>
<evidence type="ECO:0000256" key="1">
    <source>
        <dbReference type="SAM" id="MobiDB-lite"/>
    </source>
</evidence>
<dbReference type="Pfam" id="PF20167">
    <property type="entry name" value="Transposase_32"/>
    <property type="match status" value="1"/>
</dbReference>
<feature type="region of interest" description="Disordered" evidence="1">
    <location>
        <begin position="449"/>
        <end position="491"/>
    </location>
</feature>
<dbReference type="GO" id="GO:0009579">
    <property type="term" value="C:thylakoid"/>
    <property type="evidence" value="ECO:0000318"/>
    <property type="project" value="GO_Central"/>
</dbReference>
<dbReference type="EnsemblPlants" id="PGSC0003DMT400095600">
    <property type="protein sequence ID" value="PGSC0003DMT400095600"/>
    <property type="gene ID" value="PGSC0003DMG400045171"/>
</dbReference>
<dbReference type="PANTHER" id="PTHR33180:SF31">
    <property type="entry name" value="POLYPROTEIN PROTEIN"/>
    <property type="match status" value="1"/>
</dbReference>
<feature type="compositionally biased region" description="Polar residues" evidence="1">
    <location>
        <begin position="61"/>
        <end position="74"/>
    </location>
</feature>
<keyword evidence="4" id="KW-1185">Reference proteome</keyword>
<evidence type="ECO:0000259" key="2">
    <source>
        <dbReference type="Pfam" id="PF20167"/>
    </source>
</evidence>
<evidence type="ECO:0000313" key="3">
    <source>
        <dbReference type="EnsemblPlants" id="PGSC0003DMT400095600"/>
    </source>
</evidence>
<feature type="compositionally biased region" description="Acidic residues" evidence="1">
    <location>
        <begin position="462"/>
        <end position="474"/>
    </location>
</feature>
<feature type="compositionally biased region" description="Basic and acidic residues" evidence="1">
    <location>
        <begin position="334"/>
        <end position="343"/>
    </location>
</feature>
<reference evidence="4" key="1">
    <citation type="journal article" date="2011" name="Nature">
        <title>Genome sequence and analysis of the tuber crop potato.</title>
        <authorList>
            <consortium name="The Potato Genome Sequencing Consortium"/>
        </authorList>
    </citation>
    <scope>NUCLEOTIDE SEQUENCE [LARGE SCALE GENOMIC DNA]</scope>
    <source>
        <strain evidence="4">cv. DM1-3 516 R44</strain>
    </source>
</reference>
<dbReference type="InParanoid" id="M1DWN6"/>
<feature type="domain" description="Putative plant transposon protein" evidence="2">
    <location>
        <begin position="144"/>
        <end position="314"/>
    </location>
</feature>
<dbReference type="AlphaFoldDB" id="M1DWN6"/>
<dbReference type="InterPro" id="IPR046796">
    <property type="entry name" value="Transposase_32_dom"/>
</dbReference>
<feature type="compositionally biased region" description="Low complexity" evidence="1">
    <location>
        <begin position="366"/>
        <end position="385"/>
    </location>
</feature>
<accession>M1DWN6</accession>
<organism evidence="3 4">
    <name type="scientific">Solanum tuberosum</name>
    <name type="common">Potato</name>
    <dbReference type="NCBI Taxonomy" id="4113"/>
    <lineage>
        <taxon>Eukaryota</taxon>
        <taxon>Viridiplantae</taxon>
        <taxon>Streptophyta</taxon>
        <taxon>Embryophyta</taxon>
        <taxon>Tracheophyta</taxon>
        <taxon>Spermatophyta</taxon>
        <taxon>Magnoliopsida</taxon>
        <taxon>eudicotyledons</taxon>
        <taxon>Gunneridae</taxon>
        <taxon>Pentapetalae</taxon>
        <taxon>asterids</taxon>
        <taxon>lamiids</taxon>
        <taxon>Solanales</taxon>
        <taxon>Solanaceae</taxon>
        <taxon>Solanoideae</taxon>
        <taxon>Solaneae</taxon>
        <taxon>Solanum</taxon>
    </lineage>
</organism>
<feature type="region of interest" description="Disordered" evidence="1">
    <location>
        <begin position="1"/>
        <end position="101"/>
    </location>
</feature>
<protein>
    <recommendedName>
        <fullName evidence="2">Putative plant transposon protein domain-containing protein</fullName>
    </recommendedName>
</protein>
<evidence type="ECO:0000313" key="4">
    <source>
        <dbReference type="Proteomes" id="UP000011115"/>
    </source>
</evidence>